<evidence type="ECO:0000313" key="2">
    <source>
        <dbReference type="EMBL" id="SOJ54063.1"/>
    </source>
</evidence>
<name>A0A7Z7N8U8_9MYCO</name>
<organism evidence="2 3">
    <name type="scientific">Mycobacterium simulans</name>
    <dbReference type="NCBI Taxonomy" id="627089"/>
    <lineage>
        <taxon>Bacteria</taxon>
        <taxon>Bacillati</taxon>
        <taxon>Actinomycetota</taxon>
        <taxon>Actinomycetes</taxon>
        <taxon>Mycobacteriales</taxon>
        <taxon>Mycobacteriaceae</taxon>
        <taxon>Mycobacterium</taxon>
    </lineage>
</organism>
<dbReference type="RefSeq" id="WP_186242171.1">
    <property type="nucleotide sequence ID" value="NZ_OCTY01000002.1"/>
</dbReference>
<gene>
    <name evidence="2" type="ORF">MSIMFB_01560</name>
</gene>
<evidence type="ECO:0000313" key="3">
    <source>
        <dbReference type="Proteomes" id="UP000554965"/>
    </source>
</evidence>
<keyword evidence="3" id="KW-1185">Reference proteome</keyword>
<feature type="chain" id="PRO_5039422729" evidence="1">
    <location>
        <begin position="26"/>
        <end position="50"/>
    </location>
</feature>
<dbReference type="Proteomes" id="UP000554965">
    <property type="component" value="Unassembled WGS sequence"/>
</dbReference>
<dbReference type="AlphaFoldDB" id="A0A7Z7N8U8"/>
<evidence type="ECO:0000256" key="1">
    <source>
        <dbReference type="SAM" id="SignalP"/>
    </source>
</evidence>
<feature type="signal peptide" evidence="1">
    <location>
        <begin position="1"/>
        <end position="25"/>
    </location>
</feature>
<keyword evidence="1" id="KW-0732">Signal</keyword>
<dbReference type="EMBL" id="OCTY01000002">
    <property type="protein sequence ID" value="SOJ54063.1"/>
    <property type="molecule type" value="Genomic_DNA"/>
</dbReference>
<comment type="caution">
    <text evidence="2">The sequence shown here is derived from an EMBL/GenBank/DDBJ whole genome shotgun (WGS) entry which is preliminary data.</text>
</comment>
<protein>
    <submittedName>
        <fullName evidence="2">Uncharacterized protein</fullName>
    </submittedName>
</protein>
<dbReference type="PROSITE" id="PS51257">
    <property type="entry name" value="PROKAR_LIPOPROTEIN"/>
    <property type="match status" value="1"/>
</dbReference>
<reference evidence="2 3" key="1">
    <citation type="submission" date="2017-10" db="EMBL/GenBank/DDBJ databases">
        <authorList>
            <consortium name="Urmite Genomes"/>
        </authorList>
    </citation>
    <scope>NUCLEOTIDE SEQUENCE [LARGE SCALE GENOMIC DNA]</scope>
    <source>
        <strain evidence="2 3">FB-527</strain>
    </source>
</reference>
<accession>A0A7Z7N8U8</accession>
<proteinExistence type="predicted"/>
<sequence>MSTKSDNRMGRALIAALAAAFAVMAAGCATNAHGESAPIASDQVLLEVDR</sequence>